<accession>A0A3P7M0F1</accession>
<feature type="region of interest" description="Disordered" evidence="1">
    <location>
        <begin position="73"/>
        <end position="103"/>
    </location>
</feature>
<dbReference type="AlphaFoldDB" id="A0A3P7M0F1"/>
<feature type="non-terminal residue" evidence="2">
    <location>
        <position position="112"/>
    </location>
</feature>
<protein>
    <submittedName>
        <fullName evidence="2">Uncharacterized protein</fullName>
    </submittedName>
</protein>
<evidence type="ECO:0000256" key="1">
    <source>
        <dbReference type="SAM" id="MobiDB-lite"/>
    </source>
</evidence>
<feature type="region of interest" description="Disordered" evidence="1">
    <location>
        <begin position="1"/>
        <end position="25"/>
    </location>
</feature>
<proteinExistence type="predicted"/>
<gene>
    <name evidence="2" type="ORF">SVUK_LOCUS19736</name>
</gene>
<name>A0A3P7M0F1_STRVU</name>
<dbReference type="Proteomes" id="UP000270094">
    <property type="component" value="Unassembled WGS sequence"/>
</dbReference>
<sequence length="112" mass="12918">MSVVKSERNGVATSSRKQDRKRAKQLRKLQKVAIAKHQPLEKVMVDILGTKKKAKKKKSTRVADIGEAWKDEDRSFSEDVHTRKHNRKVAYSGSESDSDEDLTYEQYLKEVQ</sequence>
<evidence type="ECO:0000313" key="2">
    <source>
        <dbReference type="EMBL" id="VDM84738.1"/>
    </source>
</evidence>
<evidence type="ECO:0000313" key="3">
    <source>
        <dbReference type="Proteomes" id="UP000270094"/>
    </source>
</evidence>
<keyword evidence="3" id="KW-1185">Reference proteome</keyword>
<organism evidence="2 3">
    <name type="scientific">Strongylus vulgaris</name>
    <name type="common">Blood worm</name>
    <dbReference type="NCBI Taxonomy" id="40348"/>
    <lineage>
        <taxon>Eukaryota</taxon>
        <taxon>Metazoa</taxon>
        <taxon>Ecdysozoa</taxon>
        <taxon>Nematoda</taxon>
        <taxon>Chromadorea</taxon>
        <taxon>Rhabditida</taxon>
        <taxon>Rhabditina</taxon>
        <taxon>Rhabditomorpha</taxon>
        <taxon>Strongyloidea</taxon>
        <taxon>Strongylidae</taxon>
        <taxon>Strongylus</taxon>
    </lineage>
</organism>
<dbReference type="EMBL" id="UYYB01132733">
    <property type="protein sequence ID" value="VDM84738.1"/>
    <property type="molecule type" value="Genomic_DNA"/>
</dbReference>
<reference evidence="2 3" key="1">
    <citation type="submission" date="2018-11" db="EMBL/GenBank/DDBJ databases">
        <authorList>
            <consortium name="Pathogen Informatics"/>
        </authorList>
    </citation>
    <scope>NUCLEOTIDE SEQUENCE [LARGE SCALE GENOMIC DNA]</scope>
</reference>